<evidence type="ECO:0000259" key="2">
    <source>
        <dbReference type="PROSITE" id="PS51340"/>
    </source>
</evidence>
<dbReference type="GeneID" id="109468143"/>
<protein>
    <submittedName>
        <fullName evidence="4">Mitochondrial amidoxime reducing component 2-like</fullName>
    </submittedName>
</protein>
<dbReference type="SUPFAM" id="SSF141673">
    <property type="entry name" value="MOSC N-terminal domain-like"/>
    <property type="match status" value="1"/>
</dbReference>
<gene>
    <name evidence="4" type="primary">LOC109468143</name>
</gene>
<dbReference type="InterPro" id="IPR005303">
    <property type="entry name" value="MOCOS_middle"/>
</dbReference>
<keyword evidence="1" id="KW-0472">Membrane</keyword>
<keyword evidence="1" id="KW-0812">Transmembrane</keyword>
<evidence type="ECO:0000256" key="1">
    <source>
        <dbReference type="SAM" id="Phobius"/>
    </source>
</evidence>
<dbReference type="Proteomes" id="UP000515135">
    <property type="component" value="Unplaced"/>
</dbReference>
<dbReference type="InterPro" id="IPR011037">
    <property type="entry name" value="Pyrv_Knase-like_insert_dom_sf"/>
</dbReference>
<evidence type="ECO:0000313" key="4">
    <source>
        <dbReference type="RefSeq" id="XP_019621943.1"/>
    </source>
</evidence>
<feature type="transmembrane region" description="Helical" evidence="1">
    <location>
        <begin position="12"/>
        <end position="31"/>
    </location>
</feature>
<feature type="domain" description="MOSC" evidence="2">
    <location>
        <begin position="142"/>
        <end position="295"/>
    </location>
</feature>
<accession>A0A6P4YBY3</accession>
<keyword evidence="3" id="KW-1185">Reference proteome</keyword>
<dbReference type="Pfam" id="PF03473">
    <property type="entry name" value="MOSC"/>
    <property type="match status" value="1"/>
</dbReference>
<dbReference type="PANTHER" id="PTHR14237:SF19">
    <property type="entry name" value="MITOCHONDRIAL AMIDOXIME REDUCING COMPONENT 1"/>
    <property type="match status" value="1"/>
</dbReference>
<sequence length="296" mass="33049">MVGLKAALQSKGVVIAVLTTTTVISAGIAYLQWRRHRKRHYVPVGHVAKIYMYPVKCCRGLEVGEAVVTEQGLQWKGIMDRHLVILYKDRFLDSRTESRIVLISPQCSGDGQVRLEAPGMDPLILSGPTKNVINVRTAGSCRLLTRCPVNHKRYKGIATKKDKVGFQEFVAMHLATESSLDDLNSRLANPVTMRVFRPNVVVSGSDPFQEDGWQYVRIGKAEFRKTLACNRCLITTVNPETGVKEGQEPLNTLRSYRLPEDEKQKRLFGQTPLFGLMCGVEQEGSIRVGDTVYACV</sequence>
<dbReference type="GO" id="GO:0043546">
    <property type="term" value="F:molybdopterin cofactor binding"/>
    <property type="evidence" value="ECO:0007669"/>
    <property type="project" value="TreeGrafter"/>
</dbReference>
<dbReference type="AlphaFoldDB" id="A0A6P4YBY3"/>
<dbReference type="PANTHER" id="PTHR14237">
    <property type="entry name" value="MOLYBDOPTERIN COFACTOR SULFURASE MOSC"/>
    <property type="match status" value="1"/>
</dbReference>
<keyword evidence="1" id="KW-1133">Transmembrane helix</keyword>
<dbReference type="GO" id="GO:0005743">
    <property type="term" value="C:mitochondrial inner membrane"/>
    <property type="evidence" value="ECO:0007669"/>
    <property type="project" value="TreeGrafter"/>
</dbReference>
<proteinExistence type="predicted"/>
<dbReference type="GO" id="GO:0042126">
    <property type="term" value="P:nitrate metabolic process"/>
    <property type="evidence" value="ECO:0007669"/>
    <property type="project" value="TreeGrafter"/>
</dbReference>
<dbReference type="Pfam" id="PF03476">
    <property type="entry name" value="MOSC_N"/>
    <property type="match status" value="1"/>
</dbReference>
<evidence type="ECO:0000313" key="3">
    <source>
        <dbReference type="Proteomes" id="UP000515135"/>
    </source>
</evidence>
<reference evidence="4" key="1">
    <citation type="submission" date="2025-08" db="UniProtKB">
        <authorList>
            <consortium name="RefSeq"/>
        </authorList>
    </citation>
    <scope>IDENTIFICATION</scope>
    <source>
        <tissue evidence="4">Gonad</tissue>
    </source>
</reference>
<dbReference type="SUPFAM" id="SSF50800">
    <property type="entry name" value="PK beta-barrel domain-like"/>
    <property type="match status" value="1"/>
</dbReference>
<name>A0A6P4YBY3_BRABE</name>
<dbReference type="RefSeq" id="XP_019621943.1">
    <property type="nucleotide sequence ID" value="XM_019766384.1"/>
</dbReference>
<dbReference type="InterPro" id="IPR005302">
    <property type="entry name" value="MoCF_Sase_C"/>
</dbReference>
<dbReference type="KEGG" id="bbel:109468143"/>
<dbReference type="OrthoDB" id="17255at2759"/>
<dbReference type="GO" id="GO:0030170">
    <property type="term" value="F:pyridoxal phosphate binding"/>
    <property type="evidence" value="ECO:0007669"/>
    <property type="project" value="InterPro"/>
</dbReference>
<dbReference type="GO" id="GO:0030151">
    <property type="term" value="F:molybdenum ion binding"/>
    <property type="evidence" value="ECO:0007669"/>
    <property type="project" value="InterPro"/>
</dbReference>
<dbReference type="GO" id="GO:0008940">
    <property type="term" value="F:nitrate reductase activity"/>
    <property type="evidence" value="ECO:0007669"/>
    <property type="project" value="TreeGrafter"/>
</dbReference>
<organism evidence="3 4">
    <name type="scientific">Branchiostoma belcheri</name>
    <name type="common">Amphioxus</name>
    <dbReference type="NCBI Taxonomy" id="7741"/>
    <lineage>
        <taxon>Eukaryota</taxon>
        <taxon>Metazoa</taxon>
        <taxon>Chordata</taxon>
        <taxon>Cephalochordata</taxon>
        <taxon>Leptocardii</taxon>
        <taxon>Amphioxiformes</taxon>
        <taxon>Branchiostomatidae</taxon>
        <taxon>Branchiostoma</taxon>
    </lineage>
</organism>
<dbReference type="PROSITE" id="PS51340">
    <property type="entry name" value="MOSC"/>
    <property type="match status" value="1"/>
</dbReference>